<dbReference type="InterPro" id="IPR041756">
    <property type="entry name" value="M28_SGAP-like"/>
</dbReference>
<dbReference type="SUPFAM" id="SSF52025">
    <property type="entry name" value="PA domain"/>
    <property type="match status" value="1"/>
</dbReference>
<keyword evidence="3" id="KW-0031">Aminopeptidase</keyword>
<evidence type="ECO:0000259" key="11">
    <source>
        <dbReference type="Pfam" id="PF04389"/>
    </source>
</evidence>
<evidence type="ECO:0000256" key="9">
    <source>
        <dbReference type="RuleBase" id="RU361240"/>
    </source>
</evidence>
<dbReference type="InterPro" id="IPR045175">
    <property type="entry name" value="M28_fam"/>
</dbReference>
<evidence type="ECO:0000256" key="5">
    <source>
        <dbReference type="ARBA" id="ARBA00022723"/>
    </source>
</evidence>
<dbReference type="PANTHER" id="PTHR12147">
    <property type="entry name" value="METALLOPEPTIDASE M28 FAMILY MEMBER"/>
    <property type="match status" value="1"/>
</dbReference>
<evidence type="ECO:0000256" key="3">
    <source>
        <dbReference type="ARBA" id="ARBA00022438"/>
    </source>
</evidence>
<dbReference type="EC" id="3.4.-.-" evidence="9"/>
<keyword evidence="8 9" id="KW-0862">Zinc</keyword>
<dbReference type="InterPro" id="IPR007484">
    <property type="entry name" value="Peptidase_M28"/>
</dbReference>
<feature type="domain" description="Peptidase M28" evidence="11">
    <location>
        <begin position="270"/>
        <end position="479"/>
    </location>
</feature>
<dbReference type="GO" id="GO:0008235">
    <property type="term" value="F:metalloexopeptidase activity"/>
    <property type="evidence" value="ECO:0007669"/>
    <property type="project" value="InterPro"/>
</dbReference>
<keyword evidence="13" id="KW-1185">Reference proteome</keyword>
<dbReference type="InterPro" id="IPR003137">
    <property type="entry name" value="PA_domain"/>
</dbReference>
<evidence type="ECO:0000313" key="13">
    <source>
        <dbReference type="Proteomes" id="UP001174997"/>
    </source>
</evidence>
<feature type="domain" description="PA" evidence="10">
    <location>
        <begin position="158"/>
        <end position="236"/>
    </location>
</feature>
<dbReference type="CDD" id="cd03876">
    <property type="entry name" value="M28_SGAP_like"/>
    <property type="match status" value="1"/>
</dbReference>
<dbReference type="Gene3D" id="3.40.630.10">
    <property type="entry name" value="Zn peptidases"/>
    <property type="match status" value="1"/>
</dbReference>
<evidence type="ECO:0000256" key="6">
    <source>
        <dbReference type="ARBA" id="ARBA00022729"/>
    </source>
</evidence>
<dbReference type="SUPFAM" id="SSF53187">
    <property type="entry name" value="Zn-dependent exopeptidases"/>
    <property type="match status" value="1"/>
</dbReference>
<dbReference type="FunFam" id="3.40.630.10:FF:000054">
    <property type="entry name" value="Peptide hydrolase"/>
    <property type="match status" value="1"/>
</dbReference>
<organism evidence="12 13">
    <name type="scientific">Cercophora samala</name>
    <dbReference type="NCBI Taxonomy" id="330535"/>
    <lineage>
        <taxon>Eukaryota</taxon>
        <taxon>Fungi</taxon>
        <taxon>Dikarya</taxon>
        <taxon>Ascomycota</taxon>
        <taxon>Pezizomycotina</taxon>
        <taxon>Sordariomycetes</taxon>
        <taxon>Sordariomycetidae</taxon>
        <taxon>Sordariales</taxon>
        <taxon>Lasiosphaeriaceae</taxon>
        <taxon>Cercophora</taxon>
    </lineage>
</organism>
<evidence type="ECO:0000313" key="12">
    <source>
        <dbReference type="EMBL" id="KAK0667947.1"/>
    </source>
</evidence>
<dbReference type="GO" id="GO:0046872">
    <property type="term" value="F:metal ion binding"/>
    <property type="evidence" value="ECO:0007669"/>
    <property type="project" value="UniProtKB-KW"/>
</dbReference>
<evidence type="ECO:0000256" key="8">
    <source>
        <dbReference type="ARBA" id="ARBA00022833"/>
    </source>
</evidence>
<dbReference type="GO" id="GO:0006508">
    <property type="term" value="P:proteolysis"/>
    <property type="evidence" value="ECO:0007669"/>
    <property type="project" value="UniProtKB-KW"/>
</dbReference>
<dbReference type="Gene3D" id="3.50.30.30">
    <property type="match status" value="1"/>
</dbReference>
<gene>
    <name evidence="12" type="ORF">QBC41DRAFT_227399</name>
</gene>
<comment type="similarity">
    <text evidence="2">Belongs to the peptidase M28 family. M28A subfamily.</text>
</comment>
<dbReference type="InterPro" id="IPR046450">
    <property type="entry name" value="PA_dom_sf"/>
</dbReference>
<keyword evidence="6 9" id="KW-0732">Signal</keyword>
<keyword evidence="7 9" id="KW-0378">Hydrolase</keyword>
<dbReference type="GO" id="GO:0004177">
    <property type="term" value="F:aminopeptidase activity"/>
    <property type="evidence" value="ECO:0007669"/>
    <property type="project" value="UniProtKB-KW"/>
</dbReference>
<name>A0AA39ZC40_9PEZI</name>
<dbReference type="CDD" id="cd02130">
    <property type="entry name" value="PA_ScAPY_like"/>
    <property type="match status" value="1"/>
</dbReference>
<feature type="signal peptide" evidence="9">
    <location>
        <begin position="1"/>
        <end position="20"/>
    </location>
</feature>
<dbReference type="Pfam" id="PF04389">
    <property type="entry name" value="Peptidase_M28"/>
    <property type="match status" value="1"/>
</dbReference>
<accession>A0AA39ZC40</accession>
<sequence>MPGLKAIALNGLVAAAGVSAFAVQQKPILHDQQPQAPIAGHLAPSHDDKPLVDSEALQDTIKADNLLSRAKHLYKIAKLSEDKFGRPTRVIGSPGHEGTIKYIQKALHAVSDYYTFGLQPFSAVSGTVFESRLTIDDKLPFTAYPMSLTPPTKNKEPVDGNLVLVSNEGCDEQDYPESLAGNIAFIKRGVCPFGTKSELAGKAGAVAAVVYNYEDAPVGGTLGTPSDNHVATFGLSGREARPHVAKLEAGQTIPVTAYIDAVVSQIVTNNIVAQTRGGDQENCVMLGGHSDSVGEGPGINDDGSGSLALLEVALNLANFSVKNCVRFAWWSAEEEGLLGSDHYVNVLAPEENKKIRLFMDYDMLASPNFAYQVYDARDSVNPVGSQALRDLYVDWYTKHGLNYTFIPFDGRSDYDGFIRHGIPAGGIATGAEGIKSKAEAQMFGGEYGVPYDVCYHELCDNIQNLNLTAWEINTKLVAHSVATFATSFDGFPKRTLDEEQLSVSTKSYREQTKYHGAKLFV</sequence>
<feature type="chain" id="PRO_5041483814" description="Peptide hydrolase" evidence="9">
    <location>
        <begin position="21"/>
        <end position="521"/>
    </location>
</feature>
<dbReference type="EMBL" id="JAULSY010000064">
    <property type="protein sequence ID" value="KAK0667947.1"/>
    <property type="molecule type" value="Genomic_DNA"/>
</dbReference>
<keyword evidence="4 9" id="KW-0645">Protease</keyword>
<keyword evidence="5 9" id="KW-0479">Metal-binding</keyword>
<proteinExistence type="inferred from homology"/>
<dbReference type="Pfam" id="PF02225">
    <property type="entry name" value="PA"/>
    <property type="match status" value="1"/>
</dbReference>
<comment type="caution">
    <text evidence="12">The sequence shown here is derived from an EMBL/GenBank/DDBJ whole genome shotgun (WGS) entry which is preliminary data.</text>
</comment>
<evidence type="ECO:0000256" key="2">
    <source>
        <dbReference type="ARBA" id="ARBA00005957"/>
    </source>
</evidence>
<evidence type="ECO:0000259" key="10">
    <source>
        <dbReference type="Pfam" id="PF02225"/>
    </source>
</evidence>
<evidence type="ECO:0000256" key="1">
    <source>
        <dbReference type="ARBA" id="ARBA00001947"/>
    </source>
</evidence>
<reference evidence="12" key="1">
    <citation type="submission" date="2023-06" db="EMBL/GenBank/DDBJ databases">
        <title>Genome-scale phylogeny and comparative genomics of the fungal order Sordariales.</title>
        <authorList>
            <consortium name="Lawrence Berkeley National Laboratory"/>
            <person name="Hensen N."/>
            <person name="Bonometti L."/>
            <person name="Westerberg I."/>
            <person name="Brannstrom I.O."/>
            <person name="Guillou S."/>
            <person name="Cros-Aarteil S."/>
            <person name="Calhoun S."/>
            <person name="Haridas S."/>
            <person name="Kuo A."/>
            <person name="Mondo S."/>
            <person name="Pangilinan J."/>
            <person name="Riley R."/>
            <person name="Labutti K."/>
            <person name="Andreopoulos B."/>
            <person name="Lipzen A."/>
            <person name="Chen C."/>
            <person name="Yanf M."/>
            <person name="Daum C."/>
            <person name="Ng V."/>
            <person name="Clum A."/>
            <person name="Steindorff A."/>
            <person name="Ohm R."/>
            <person name="Martin F."/>
            <person name="Silar P."/>
            <person name="Natvig D."/>
            <person name="Lalanne C."/>
            <person name="Gautier V."/>
            <person name="Ament-Velasquez S.L."/>
            <person name="Kruys A."/>
            <person name="Hutchinson M.I."/>
            <person name="Powell A.J."/>
            <person name="Barry K."/>
            <person name="Miller A.N."/>
            <person name="Grigoriev I.V."/>
            <person name="Debuchy R."/>
            <person name="Gladieux P."/>
            <person name="Thoren M.H."/>
            <person name="Johannesson H."/>
        </authorList>
    </citation>
    <scope>NUCLEOTIDE SEQUENCE</scope>
    <source>
        <strain evidence="12">CBS 307.81</strain>
    </source>
</reference>
<comment type="cofactor">
    <cofactor evidence="1">
        <name>Zn(2+)</name>
        <dbReference type="ChEBI" id="CHEBI:29105"/>
    </cofactor>
</comment>
<evidence type="ECO:0000256" key="4">
    <source>
        <dbReference type="ARBA" id="ARBA00022670"/>
    </source>
</evidence>
<dbReference type="AlphaFoldDB" id="A0AA39ZC40"/>
<protein>
    <recommendedName>
        <fullName evidence="9">Peptide hydrolase</fullName>
        <ecNumber evidence="9">3.4.-.-</ecNumber>
    </recommendedName>
</protein>
<evidence type="ECO:0000256" key="7">
    <source>
        <dbReference type="ARBA" id="ARBA00022801"/>
    </source>
</evidence>
<dbReference type="PANTHER" id="PTHR12147:SF17">
    <property type="entry name" value="AMINOPEPTIDASE Y"/>
    <property type="match status" value="1"/>
</dbReference>
<dbReference type="Proteomes" id="UP001174997">
    <property type="component" value="Unassembled WGS sequence"/>
</dbReference>